<dbReference type="Proteomes" id="UP000294739">
    <property type="component" value="Unassembled WGS sequence"/>
</dbReference>
<gene>
    <name evidence="2" type="ORF">E1269_17750</name>
</gene>
<organism evidence="2 3">
    <name type="scientific">Jiangella asiatica</name>
    <dbReference type="NCBI Taxonomy" id="2530372"/>
    <lineage>
        <taxon>Bacteria</taxon>
        <taxon>Bacillati</taxon>
        <taxon>Actinomycetota</taxon>
        <taxon>Actinomycetes</taxon>
        <taxon>Jiangellales</taxon>
        <taxon>Jiangellaceae</taxon>
        <taxon>Jiangella</taxon>
    </lineage>
</organism>
<reference evidence="2 3" key="1">
    <citation type="submission" date="2019-03" db="EMBL/GenBank/DDBJ databases">
        <title>Draft genome sequences of novel Actinobacteria.</title>
        <authorList>
            <person name="Sahin N."/>
            <person name="Ay H."/>
            <person name="Saygin H."/>
        </authorList>
    </citation>
    <scope>NUCLEOTIDE SEQUENCE [LARGE SCALE GENOMIC DNA]</scope>
    <source>
        <strain evidence="2 3">5K138</strain>
    </source>
</reference>
<dbReference type="InterPro" id="IPR015422">
    <property type="entry name" value="PyrdxlP-dep_Trfase_small"/>
</dbReference>
<dbReference type="InParanoid" id="A0A4R5D8X9"/>
<dbReference type="RefSeq" id="WP_131896923.1">
    <property type="nucleotide sequence ID" value="NZ_SMKZ01000025.1"/>
</dbReference>
<dbReference type="OrthoDB" id="6988449at2"/>
<dbReference type="Gene3D" id="3.90.1150.10">
    <property type="entry name" value="Aspartate Aminotransferase, domain 1"/>
    <property type="match status" value="1"/>
</dbReference>
<protein>
    <recommendedName>
        <fullName evidence="4">Aminotransferase class I/II-fold pyridoxal phosphate-dependent enzyme</fullName>
    </recommendedName>
</protein>
<evidence type="ECO:0008006" key="4">
    <source>
        <dbReference type="Google" id="ProtNLM"/>
    </source>
</evidence>
<name>A0A4R5D8X9_9ACTN</name>
<keyword evidence="3" id="KW-1185">Reference proteome</keyword>
<proteinExistence type="predicted"/>
<accession>A0A4R5D8X9</accession>
<dbReference type="InterPro" id="IPR015424">
    <property type="entry name" value="PyrdxlP-dep_Trfase"/>
</dbReference>
<dbReference type="AlphaFoldDB" id="A0A4R5D8X9"/>
<dbReference type="EMBL" id="SMKZ01000025">
    <property type="protein sequence ID" value="TDE08350.1"/>
    <property type="molecule type" value="Genomic_DNA"/>
</dbReference>
<evidence type="ECO:0000256" key="1">
    <source>
        <dbReference type="SAM" id="MobiDB-lite"/>
    </source>
</evidence>
<evidence type="ECO:0000313" key="3">
    <source>
        <dbReference type="Proteomes" id="UP000294739"/>
    </source>
</evidence>
<evidence type="ECO:0000313" key="2">
    <source>
        <dbReference type="EMBL" id="TDE08350.1"/>
    </source>
</evidence>
<comment type="caution">
    <text evidence="2">The sequence shown here is derived from an EMBL/GenBank/DDBJ whole genome shotgun (WGS) entry which is preliminary data.</text>
</comment>
<sequence>MRVPSRVPPVSTRAPARHGVRVLPGGRTTPDGTGNDHLRLSFVADPQQLPVAIDRLTHAWTAFRQGSGPARLPLDVAV</sequence>
<dbReference type="SUPFAM" id="SSF53383">
    <property type="entry name" value="PLP-dependent transferases"/>
    <property type="match status" value="1"/>
</dbReference>
<feature type="region of interest" description="Disordered" evidence="1">
    <location>
        <begin position="1"/>
        <end position="38"/>
    </location>
</feature>